<reference evidence="2" key="1">
    <citation type="journal article" date="2022" name="Mol. Ecol. Resour.">
        <title>The genomes of chicory, endive, great burdock and yacon provide insights into Asteraceae palaeo-polyploidization history and plant inulin production.</title>
        <authorList>
            <person name="Fan W."/>
            <person name="Wang S."/>
            <person name="Wang H."/>
            <person name="Wang A."/>
            <person name="Jiang F."/>
            <person name="Liu H."/>
            <person name="Zhao H."/>
            <person name="Xu D."/>
            <person name="Zhang Y."/>
        </authorList>
    </citation>
    <scope>NUCLEOTIDE SEQUENCE [LARGE SCALE GENOMIC DNA]</scope>
    <source>
        <strain evidence="2">cv. Niubang</strain>
    </source>
</reference>
<sequence length="465" mass="50494">MASENPSSTPRTPLYPKIDANPTPSAPPLPSSSDPNQPSSSSSTLYPSVDMKELAENLFPDTPHNPNSPYSPSAPPESVEEVILSVPGAILHLIDKKDSVELACGDFKVMQLRQGNNVIAILARVGDQIQWPLARDEACVKLDHSHYFFSMRAPKEDEKDDDMLNYGLTFASKGQDKVLKELDEVLEQYSSFSVQKVDEKKGALDATMANEMDPSDLKSEVKKEEMEQSCSAYWSTLAPNVEDYSGTAAKLIAAGSGQLVKGILWCGDVTVDRLKWGNEVLKKKMEPGTDKEVNPETLKRIKRVKKVTKMTEKVAGGILSGVLKVTGYFTSSIVNTKAGKKFFSLMPGEMALATLDGFSKICDAFEVSGKNVMSTSSIVTTELVSHKYGKETAKATNEGLDAAGHALGAAWAVFKLRQAMNPKSVVKPSVLSTVAIKNATEEMKNKALKDVKAKNLPKSSPKKSK</sequence>
<proteinExistence type="predicted"/>
<accession>A0ACB8XNQ6</accession>
<name>A0ACB8XNQ6_ARCLA</name>
<reference evidence="1 2" key="2">
    <citation type="journal article" date="2022" name="Mol. Ecol. Resour.">
        <title>The genomes of chicory, endive, great burdock and yacon provide insights into Asteraceae paleo-polyploidization history and plant inulin production.</title>
        <authorList>
            <person name="Fan W."/>
            <person name="Wang S."/>
            <person name="Wang H."/>
            <person name="Wang A."/>
            <person name="Jiang F."/>
            <person name="Liu H."/>
            <person name="Zhao H."/>
            <person name="Xu D."/>
            <person name="Zhang Y."/>
        </authorList>
    </citation>
    <scope>NUCLEOTIDE SEQUENCE [LARGE SCALE GENOMIC DNA]</scope>
    <source>
        <strain evidence="2">cv. Niubang</strain>
    </source>
</reference>
<comment type="caution">
    <text evidence="1">The sequence shown here is derived from an EMBL/GenBank/DDBJ whole genome shotgun (WGS) entry which is preliminary data.</text>
</comment>
<protein>
    <submittedName>
        <fullName evidence="1">Uncharacterized protein</fullName>
    </submittedName>
</protein>
<dbReference type="EMBL" id="CM042062">
    <property type="protein sequence ID" value="KAI3669440.1"/>
    <property type="molecule type" value="Genomic_DNA"/>
</dbReference>
<evidence type="ECO:0000313" key="2">
    <source>
        <dbReference type="Proteomes" id="UP001055879"/>
    </source>
</evidence>
<evidence type="ECO:0000313" key="1">
    <source>
        <dbReference type="EMBL" id="KAI3669440.1"/>
    </source>
</evidence>
<gene>
    <name evidence="1" type="ORF">L6452_40675</name>
</gene>
<keyword evidence="2" id="KW-1185">Reference proteome</keyword>
<organism evidence="1 2">
    <name type="scientific">Arctium lappa</name>
    <name type="common">Greater burdock</name>
    <name type="synonym">Lappa major</name>
    <dbReference type="NCBI Taxonomy" id="4217"/>
    <lineage>
        <taxon>Eukaryota</taxon>
        <taxon>Viridiplantae</taxon>
        <taxon>Streptophyta</taxon>
        <taxon>Embryophyta</taxon>
        <taxon>Tracheophyta</taxon>
        <taxon>Spermatophyta</taxon>
        <taxon>Magnoliopsida</taxon>
        <taxon>eudicotyledons</taxon>
        <taxon>Gunneridae</taxon>
        <taxon>Pentapetalae</taxon>
        <taxon>asterids</taxon>
        <taxon>campanulids</taxon>
        <taxon>Asterales</taxon>
        <taxon>Asteraceae</taxon>
        <taxon>Carduoideae</taxon>
        <taxon>Cardueae</taxon>
        <taxon>Arctiinae</taxon>
        <taxon>Arctium</taxon>
    </lineage>
</organism>
<dbReference type="Proteomes" id="UP001055879">
    <property type="component" value="Linkage Group LG16"/>
</dbReference>